<keyword evidence="3" id="KW-1185">Reference proteome</keyword>
<evidence type="ECO:0000313" key="2">
    <source>
        <dbReference type="EMBL" id="CAE7403174.1"/>
    </source>
</evidence>
<feature type="non-terminal residue" evidence="2">
    <location>
        <position position="191"/>
    </location>
</feature>
<dbReference type="Pfam" id="PF13692">
    <property type="entry name" value="Glyco_trans_1_4"/>
    <property type="match status" value="1"/>
</dbReference>
<dbReference type="AlphaFoldDB" id="A0A812QTW7"/>
<dbReference type="Pfam" id="PF13439">
    <property type="entry name" value="Glyco_transf_4"/>
    <property type="match status" value="1"/>
</dbReference>
<sequence length="191" mass="20541">MCGAFVHALNGHESVWGPFDIVHGHDWMTGPGIMELKGQGKRVVFTMHSTEGGRNGDMGKGHPGIKDLERCSCGAADKLICVSGVLKDEVCGVCGADGNRMSVIYNGIHAQPIVNMEWQDEWIGNTKADKGFGRMDPMFLFVGRHTAQKGCDLLIEAIPHVLGCRGDAKFVIVGDGHLLAHNQGRVHALGV</sequence>
<name>A0A812QTW7_SYMPI</name>
<dbReference type="PANTHER" id="PTHR45871:SF1">
    <property type="entry name" value="PHOSPHATIDYLINOSITOL N-ACETYLGLUCOSAMINYLTRANSFERASE SUBUNIT A"/>
    <property type="match status" value="1"/>
</dbReference>
<dbReference type="InterPro" id="IPR028098">
    <property type="entry name" value="Glyco_trans_4-like_N"/>
</dbReference>
<dbReference type="Gene3D" id="3.40.50.2000">
    <property type="entry name" value="Glycogen Phosphorylase B"/>
    <property type="match status" value="2"/>
</dbReference>
<organism evidence="2 3">
    <name type="scientific">Symbiodinium pilosum</name>
    <name type="common">Dinoflagellate</name>
    <dbReference type="NCBI Taxonomy" id="2952"/>
    <lineage>
        <taxon>Eukaryota</taxon>
        <taxon>Sar</taxon>
        <taxon>Alveolata</taxon>
        <taxon>Dinophyceae</taxon>
        <taxon>Suessiales</taxon>
        <taxon>Symbiodiniaceae</taxon>
        <taxon>Symbiodinium</taxon>
    </lineage>
</organism>
<evidence type="ECO:0000313" key="3">
    <source>
        <dbReference type="Proteomes" id="UP000649617"/>
    </source>
</evidence>
<dbReference type="CDD" id="cd03801">
    <property type="entry name" value="GT4_PimA-like"/>
    <property type="match status" value="1"/>
</dbReference>
<dbReference type="OrthoDB" id="196493at2759"/>
<feature type="domain" description="Glycosyltransferase subfamily 4-like N-terminal" evidence="1">
    <location>
        <begin position="18"/>
        <end position="109"/>
    </location>
</feature>
<gene>
    <name evidence="2" type="ORF">SPIL2461_LOCUS9948</name>
</gene>
<evidence type="ECO:0000259" key="1">
    <source>
        <dbReference type="Pfam" id="PF13439"/>
    </source>
</evidence>
<dbReference type="PANTHER" id="PTHR45871">
    <property type="entry name" value="N-ACETYLGLUCOSAMINYL-PHOSPHATIDYLINOSITOL BIOSYNTHETIC PROTEIN"/>
    <property type="match status" value="1"/>
</dbReference>
<dbReference type="EMBL" id="CAJNIZ010017781">
    <property type="protein sequence ID" value="CAE7403174.1"/>
    <property type="molecule type" value="Genomic_DNA"/>
</dbReference>
<reference evidence="2" key="1">
    <citation type="submission" date="2021-02" db="EMBL/GenBank/DDBJ databases">
        <authorList>
            <person name="Dougan E. K."/>
            <person name="Rhodes N."/>
            <person name="Thang M."/>
            <person name="Chan C."/>
        </authorList>
    </citation>
    <scope>NUCLEOTIDE SEQUENCE</scope>
</reference>
<comment type="caution">
    <text evidence="2">The sequence shown here is derived from an EMBL/GenBank/DDBJ whole genome shotgun (WGS) entry which is preliminary data.</text>
</comment>
<dbReference type="Proteomes" id="UP000649617">
    <property type="component" value="Unassembled WGS sequence"/>
</dbReference>
<accession>A0A812QTW7</accession>
<dbReference type="SUPFAM" id="SSF53756">
    <property type="entry name" value="UDP-Glycosyltransferase/glycogen phosphorylase"/>
    <property type="match status" value="1"/>
</dbReference>
<protein>
    <recommendedName>
        <fullName evidence="1">Glycosyltransferase subfamily 4-like N-terminal domain-containing protein</fullName>
    </recommendedName>
</protein>
<proteinExistence type="predicted"/>